<gene>
    <name evidence="2" type="ORF">PROPAUS_2706</name>
</gene>
<dbReference type="InterPro" id="IPR002559">
    <property type="entry name" value="Transposase_11"/>
</dbReference>
<sequence>MAYVRKVRTASGATAVQIAEYRDGRDRVLEHLGSAHTPEELSALVVAARRKLAPLQDELDFLSPAAASRSLTITDKRSTALWDSLRRVYTDLGFEVLADDVFAQLVLARVIKPTSKAGSIRELDSLGIPHAGLRSVFRCLARVQAEDYRSKISRLCFKNARVDGNLTLVLYDVTTLYFEAEREDELRKVGFSKERRVDPQIVVGLLTDRTGFPLELTCWEGSKAETLTMLPTVMGFLTRHGLGDLVVVADAGMLSATNLAALDEAGLKFIVGSRQVKAPIDLESHFHWHGDSFEDGQVIDTITVRHGNCREAVSDSRFRDEPVWDPEVHSGSWRAVWAYSRKRAVKDTRNLKKMTDRAIAVINGTKTVKSPRFVKTLQGKKILDEKALDRAHRLVGLKGYVTNMPATRISAAELIADYHELWLIEKSFRMSKSDLKARPIFHHTREAIEAHLTIVMAALAVSHRLQTITGKSVAKIIETLEPIHEMNVNIAGQTLHAHDQITPAAQTILDTLGLTWPPH</sequence>
<name>A0A383S9J2_9ACTN</name>
<dbReference type="NCBIfam" id="NF033559">
    <property type="entry name" value="transpos_IS1634"/>
    <property type="match status" value="1"/>
</dbReference>
<reference evidence="3" key="1">
    <citation type="submission" date="2018-08" db="EMBL/GenBank/DDBJ databases">
        <authorList>
            <person name="Hornung B."/>
        </authorList>
    </citation>
    <scope>NUCLEOTIDE SEQUENCE [LARGE SCALE GENOMIC DNA]</scope>
</reference>
<dbReference type="AlphaFoldDB" id="A0A383S9J2"/>
<dbReference type="SUPFAM" id="SSF53098">
    <property type="entry name" value="Ribonuclease H-like"/>
    <property type="match status" value="1"/>
</dbReference>
<dbReference type="Proteomes" id="UP000263928">
    <property type="component" value="Unassembled WGS sequence"/>
</dbReference>
<dbReference type="PANTHER" id="PTHR34614:SF2">
    <property type="entry name" value="TRANSPOSASE IS4-LIKE DOMAIN-CONTAINING PROTEIN"/>
    <property type="match status" value="1"/>
</dbReference>
<dbReference type="GO" id="GO:0006313">
    <property type="term" value="P:DNA transposition"/>
    <property type="evidence" value="ECO:0007669"/>
    <property type="project" value="InterPro"/>
</dbReference>
<dbReference type="PANTHER" id="PTHR34614">
    <property type="match status" value="1"/>
</dbReference>
<feature type="domain" description="Transposase IS4-like" evidence="1">
    <location>
        <begin position="169"/>
        <end position="459"/>
    </location>
</feature>
<organism evidence="2 3">
    <name type="scientific">Propionibacterium australiense</name>
    <dbReference type="NCBI Taxonomy" id="119981"/>
    <lineage>
        <taxon>Bacteria</taxon>
        <taxon>Bacillati</taxon>
        <taxon>Actinomycetota</taxon>
        <taxon>Actinomycetes</taxon>
        <taxon>Propionibacteriales</taxon>
        <taxon>Propionibacteriaceae</taxon>
        <taxon>Propionibacterium</taxon>
    </lineage>
</organism>
<proteinExistence type="predicted"/>
<dbReference type="GO" id="GO:0003677">
    <property type="term" value="F:DNA binding"/>
    <property type="evidence" value="ECO:0007669"/>
    <property type="project" value="InterPro"/>
</dbReference>
<accession>A0A383S9J2</accession>
<evidence type="ECO:0000259" key="1">
    <source>
        <dbReference type="Pfam" id="PF01609"/>
    </source>
</evidence>
<evidence type="ECO:0000313" key="3">
    <source>
        <dbReference type="Proteomes" id="UP000263928"/>
    </source>
</evidence>
<dbReference type="EMBL" id="UNQJ01000039">
    <property type="protein sequence ID" value="SYZ34658.1"/>
    <property type="molecule type" value="Genomic_DNA"/>
</dbReference>
<protein>
    <submittedName>
        <fullName evidence="2">Transposase, IS4-like</fullName>
    </submittedName>
</protein>
<dbReference type="GO" id="GO:0004803">
    <property type="term" value="F:transposase activity"/>
    <property type="evidence" value="ECO:0007669"/>
    <property type="project" value="InterPro"/>
</dbReference>
<dbReference type="InterPro" id="IPR012337">
    <property type="entry name" value="RNaseH-like_sf"/>
</dbReference>
<evidence type="ECO:0000313" key="2">
    <source>
        <dbReference type="EMBL" id="SYZ34658.1"/>
    </source>
</evidence>
<dbReference type="InterPro" id="IPR047654">
    <property type="entry name" value="IS1634_transpos"/>
</dbReference>
<keyword evidence="3" id="KW-1185">Reference proteome</keyword>
<dbReference type="RefSeq" id="WP_119162926.1">
    <property type="nucleotide sequence ID" value="NZ_LR134442.1"/>
</dbReference>
<dbReference type="Pfam" id="PF01609">
    <property type="entry name" value="DDE_Tnp_1"/>
    <property type="match status" value="1"/>
</dbReference>